<comment type="similarity">
    <text evidence="2 11">In the C-terminal section; belongs to the peptidase M41 family.</text>
</comment>
<dbReference type="InterPro" id="IPR027417">
    <property type="entry name" value="P-loop_NTPase"/>
</dbReference>
<protein>
    <recommendedName>
        <fullName evidence="11">ATP-dependent zinc metalloprotease FtsH</fullName>
        <ecNumber evidence="11">3.4.24.-</ecNumber>
    </recommendedName>
</protein>
<evidence type="ECO:0000259" key="13">
    <source>
        <dbReference type="SMART" id="SM00382"/>
    </source>
</evidence>
<dbReference type="InterPro" id="IPR003959">
    <property type="entry name" value="ATPase_AAA_core"/>
</dbReference>
<dbReference type="HAMAP" id="MF_01458">
    <property type="entry name" value="FtsH"/>
    <property type="match status" value="1"/>
</dbReference>
<feature type="transmembrane region" description="Helical" evidence="11">
    <location>
        <begin position="20"/>
        <end position="37"/>
    </location>
</feature>
<feature type="binding site" evidence="11">
    <location>
        <position position="511"/>
    </location>
    <ligand>
        <name>Zn(2+)</name>
        <dbReference type="ChEBI" id="CHEBI:29105"/>
        <note>catalytic</note>
    </ligand>
</feature>
<reference evidence="15" key="1">
    <citation type="submission" date="2021-11" db="EMBL/GenBank/DDBJ databases">
        <title>Cultivation dependent microbiological survey of springs from the worlds oldest radium mine currently devoted to the extraction of radon-saturated water.</title>
        <authorList>
            <person name="Kapinusova G."/>
            <person name="Smrhova T."/>
            <person name="Strejcek M."/>
            <person name="Suman J."/>
            <person name="Jani K."/>
            <person name="Pajer P."/>
            <person name="Uhlik O."/>
        </authorList>
    </citation>
    <scope>NUCLEOTIDE SEQUENCE [LARGE SCALE GENOMIC DNA]</scope>
    <source>
        <strain evidence="15">J379</strain>
    </source>
</reference>
<dbReference type="Pfam" id="PF00004">
    <property type="entry name" value="AAA"/>
    <property type="match status" value="1"/>
</dbReference>
<evidence type="ECO:0000256" key="4">
    <source>
        <dbReference type="ARBA" id="ARBA00022723"/>
    </source>
</evidence>
<evidence type="ECO:0000256" key="5">
    <source>
        <dbReference type="ARBA" id="ARBA00022741"/>
    </source>
</evidence>
<evidence type="ECO:0000256" key="1">
    <source>
        <dbReference type="ARBA" id="ARBA00004370"/>
    </source>
</evidence>
<comment type="function">
    <text evidence="11">Acts as a processive, ATP-dependent zinc metallopeptidase for both cytoplasmic and membrane proteins. Plays a role in the quality control of integral membrane proteins.</text>
</comment>
<dbReference type="SUPFAM" id="SSF52540">
    <property type="entry name" value="P-loop containing nucleoside triphosphate hydrolases"/>
    <property type="match status" value="1"/>
</dbReference>
<comment type="subcellular location">
    <subcellularLocation>
        <location evidence="11">Cell membrane</location>
        <topology evidence="11">Multi-pass membrane protein</topology>
        <orientation evidence="11">Cytoplasmic side</orientation>
    </subcellularLocation>
    <subcellularLocation>
        <location evidence="1">Membrane</location>
    </subcellularLocation>
</comment>
<name>A0ABY5PM31_9ACTN</name>
<dbReference type="Gene3D" id="1.20.58.760">
    <property type="entry name" value="Peptidase M41"/>
    <property type="match status" value="1"/>
</dbReference>
<dbReference type="Pfam" id="PF17862">
    <property type="entry name" value="AAA_lid_3"/>
    <property type="match status" value="1"/>
</dbReference>
<dbReference type="Gene3D" id="1.10.8.60">
    <property type="match status" value="1"/>
</dbReference>
<keyword evidence="11" id="KW-1133">Transmembrane helix</keyword>
<dbReference type="PROSITE" id="PS00674">
    <property type="entry name" value="AAA"/>
    <property type="match status" value="1"/>
</dbReference>
<feature type="active site" evidence="11">
    <location>
        <position position="436"/>
    </location>
</feature>
<dbReference type="PANTHER" id="PTHR23076">
    <property type="entry name" value="METALLOPROTEASE M41 FTSH"/>
    <property type="match status" value="1"/>
</dbReference>
<dbReference type="InterPro" id="IPR037219">
    <property type="entry name" value="Peptidase_M41-like"/>
</dbReference>
<keyword evidence="10 11" id="KW-0472">Membrane</keyword>
<proteinExistence type="inferred from homology"/>
<feature type="binding site" evidence="11">
    <location>
        <position position="435"/>
    </location>
    <ligand>
        <name>Zn(2+)</name>
        <dbReference type="ChEBI" id="CHEBI:29105"/>
        <note>catalytic</note>
    </ligand>
</feature>
<gene>
    <name evidence="11 14" type="primary">ftsH</name>
    <name evidence="14" type="ORF">LRS13_07605</name>
</gene>
<sequence>MKLSASPRALRTFTVDPISAALAGIVVVLALAFVLLLNSTTPEPVGKETSITDVQTLAKEQRLTEGTILDYDHIILVTTTEGEELWAGLPASGSSNASLQNTFTRAGIPLRYDPQSGKQARRLVVQVLLPVLILVLLFTLLARLTQRGPDDVGRFSRWRKRNVAPPTSPTTFADVAGAPTAVAELQELCDLLREPGRYAVLGARAPRGALLVGPPGTGKTLLARATAGEAGASFFSVSGAEFVESLVGVGAARIRDLFSQARDAAPAIVFIDELDAVGRKRGAGVGQGNDEREQTLNQLLVEIDGFDAGTGIIVLAATNRPDILDPALLRPGRFDRQVTVDAPDIHGRTQILKLYLQGRPVADDVEPASIAALCPGYTGAELENVVNEASLLAARGRREAVSEADLEEAIERVLNGPRATAHRLTPNELRSIATHEASHAVVARALGGDGTRRLSIVARGRRLGAAAIVHADRERLVLRESDLARQLATTMAGTAGERLAFGELSTAVHDDLHAATALARSMVTSYGMSDLGPITIGERSTEVFLGASLQELGGVGQTTLDTIDAQTRRIVERAEEIATHALREHWPVVQEIASRLAQRETLSEDELADLLAPIPIPILAET</sequence>
<evidence type="ECO:0000256" key="8">
    <source>
        <dbReference type="ARBA" id="ARBA00022840"/>
    </source>
</evidence>
<dbReference type="PANTHER" id="PTHR23076:SF97">
    <property type="entry name" value="ATP-DEPENDENT ZINC METALLOPROTEASE YME1L1"/>
    <property type="match status" value="1"/>
</dbReference>
<evidence type="ECO:0000256" key="6">
    <source>
        <dbReference type="ARBA" id="ARBA00022801"/>
    </source>
</evidence>
<keyword evidence="5 11" id="KW-0547">Nucleotide-binding</keyword>
<dbReference type="Pfam" id="PF01434">
    <property type="entry name" value="Peptidase_M41"/>
    <property type="match status" value="1"/>
</dbReference>
<evidence type="ECO:0000256" key="12">
    <source>
        <dbReference type="RuleBase" id="RU003651"/>
    </source>
</evidence>
<keyword evidence="11" id="KW-0812">Transmembrane</keyword>
<evidence type="ECO:0000256" key="7">
    <source>
        <dbReference type="ARBA" id="ARBA00022833"/>
    </source>
</evidence>
<dbReference type="EMBL" id="CP088295">
    <property type="protein sequence ID" value="UUY05377.1"/>
    <property type="molecule type" value="Genomic_DNA"/>
</dbReference>
<dbReference type="InterPro" id="IPR003960">
    <property type="entry name" value="ATPase_AAA_CS"/>
</dbReference>
<dbReference type="SMART" id="SM00382">
    <property type="entry name" value="AAA"/>
    <property type="match status" value="1"/>
</dbReference>
<dbReference type="InterPro" id="IPR005936">
    <property type="entry name" value="FtsH"/>
</dbReference>
<evidence type="ECO:0000313" key="15">
    <source>
        <dbReference type="Proteomes" id="UP001058860"/>
    </source>
</evidence>
<dbReference type="SUPFAM" id="SSF140990">
    <property type="entry name" value="FtsH protease domain-like"/>
    <property type="match status" value="1"/>
</dbReference>
<dbReference type="EC" id="3.4.24.-" evidence="11"/>
<keyword evidence="4 11" id="KW-0479">Metal-binding</keyword>
<dbReference type="RefSeq" id="WP_353865838.1">
    <property type="nucleotide sequence ID" value="NZ_CP088295.1"/>
</dbReference>
<dbReference type="InterPro" id="IPR003593">
    <property type="entry name" value="AAA+_ATPase"/>
</dbReference>
<comment type="cofactor">
    <cofactor evidence="11">
        <name>Zn(2+)</name>
        <dbReference type="ChEBI" id="CHEBI:29105"/>
    </cofactor>
    <text evidence="11">Binds 1 zinc ion per subunit.</text>
</comment>
<dbReference type="CDD" id="cd19501">
    <property type="entry name" value="RecA-like_FtsH"/>
    <property type="match status" value="1"/>
</dbReference>
<feature type="domain" description="AAA+ ATPase" evidence="13">
    <location>
        <begin position="205"/>
        <end position="344"/>
    </location>
</feature>
<feature type="binding site" evidence="11">
    <location>
        <position position="439"/>
    </location>
    <ligand>
        <name>Zn(2+)</name>
        <dbReference type="ChEBI" id="CHEBI:29105"/>
        <note>catalytic</note>
    </ligand>
</feature>
<evidence type="ECO:0000256" key="11">
    <source>
        <dbReference type="HAMAP-Rule" id="MF_01458"/>
    </source>
</evidence>
<evidence type="ECO:0000256" key="10">
    <source>
        <dbReference type="ARBA" id="ARBA00023136"/>
    </source>
</evidence>
<dbReference type="InterPro" id="IPR000642">
    <property type="entry name" value="Peptidase_M41"/>
</dbReference>
<keyword evidence="7 11" id="KW-0862">Zinc</keyword>
<evidence type="ECO:0000256" key="3">
    <source>
        <dbReference type="ARBA" id="ARBA00022670"/>
    </source>
</evidence>
<dbReference type="Gene3D" id="3.40.50.300">
    <property type="entry name" value="P-loop containing nucleotide triphosphate hydrolases"/>
    <property type="match status" value="1"/>
</dbReference>
<evidence type="ECO:0000256" key="2">
    <source>
        <dbReference type="ARBA" id="ARBA00010044"/>
    </source>
</evidence>
<accession>A0ABY5PM31</accession>
<keyword evidence="3 11" id="KW-0645">Protease</keyword>
<comment type="subunit">
    <text evidence="11">Homohexamer.</text>
</comment>
<dbReference type="NCBIfam" id="TIGR01241">
    <property type="entry name" value="FtsH_fam"/>
    <property type="match status" value="1"/>
</dbReference>
<keyword evidence="8 11" id="KW-0067">ATP-binding</keyword>
<comment type="similarity">
    <text evidence="12">Belongs to the AAA ATPase family.</text>
</comment>
<dbReference type="InterPro" id="IPR041569">
    <property type="entry name" value="AAA_lid_3"/>
</dbReference>
<comment type="similarity">
    <text evidence="11">In the central section; belongs to the AAA ATPase family.</text>
</comment>
<evidence type="ECO:0000313" key="14">
    <source>
        <dbReference type="EMBL" id="UUY05377.1"/>
    </source>
</evidence>
<feature type="binding site" evidence="11">
    <location>
        <begin position="213"/>
        <end position="220"/>
    </location>
    <ligand>
        <name>ATP</name>
        <dbReference type="ChEBI" id="CHEBI:30616"/>
    </ligand>
</feature>
<feature type="transmembrane region" description="Helical" evidence="11">
    <location>
        <begin position="123"/>
        <end position="142"/>
    </location>
</feature>
<evidence type="ECO:0000256" key="9">
    <source>
        <dbReference type="ARBA" id="ARBA00023049"/>
    </source>
</evidence>
<keyword evidence="15" id="KW-1185">Reference proteome</keyword>
<keyword evidence="6 11" id="KW-0378">Hydrolase</keyword>
<keyword evidence="11" id="KW-1003">Cell membrane</keyword>
<dbReference type="GO" id="GO:0008237">
    <property type="term" value="F:metallopeptidase activity"/>
    <property type="evidence" value="ECO:0007669"/>
    <property type="project" value="UniProtKB-KW"/>
</dbReference>
<organism evidence="14 15">
    <name type="scientific">Svornostia abyssi</name>
    <dbReference type="NCBI Taxonomy" id="2898438"/>
    <lineage>
        <taxon>Bacteria</taxon>
        <taxon>Bacillati</taxon>
        <taxon>Actinomycetota</taxon>
        <taxon>Thermoleophilia</taxon>
        <taxon>Solirubrobacterales</taxon>
        <taxon>Baekduiaceae</taxon>
        <taxon>Svornostia</taxon>
    </lineage>
</organism>
<dbReference type="Proteomes" id="UP001058860">
    <property type="component" value="Chromosome"/>
</dbReference>
<keyword evidence="9 11" id="KW-0482">Metalloprotease</keyword>